<dbReference type="SMART" id="SM00066">
    <property type="entry name" value="GAL4"/>
    <property type="match status" value="1"/>
</dbReference>
<feature type="region of interest" description="Disordered" evidence="5">
    <location>
        <begin position="60"/>
        <end position="145"/>
    </location>
</feature>
<keyword evidence="4" id="KW-0539">Nucleus</keyword>
<name>A0AAN6GH28_9BASI</name>
<proteinExistence type="predicted"/>
<keyword evidence="2" id="KW-0479">Metal-binding</keyword>
<dbReference type="InterPro" id="IPR036864">
    <property type="entry name" value="Zn2-C6_fun-type_DNA-bd_sf"/>
</dbReference>
<dbReference type="GO" id="GO:0003677">
    <property type="term" value="F:DNA binding"/>
    <property type="evidence" value="ECO:0007669"/>
    <property type="project" value="UniProtKB-KW"/>
</dbReference>
<dbReference type="Gene3D" id="4.10.240.10">
    <property type="entry name" value="Zn(2)-C6 fungal-type DNA-binding domain"/>
    <property type="match status" value="1"/>
</dbReference>
<dbReference type="CDD" id="cd00067">
    <property type="entry name" value="GAL4"/>
    <property type="match status" value="1"/>
</dbReference>
<feature type="compositionally biased region" description="Polar residues" evidence="5">
    <location>
        <begin position="246"/>
        <end position="258"/>
    </location>
</feature>
<protein>
    <recommendedName>
        <fullName evidence="6">Zn(2)-C6 fungal-type domain-containing protein</fullName>
    </recommendedName>
</protein>
<dbReference type="GO" id="GO:0008270">
    <property type="term" value="F:zinc ion binding"/>
    <property type="evidence" value="ECO:0007669"/>
    <property type="project" value="InterPro"/>
</dbReference>
<evidence type="ECO:0000313" key="8">
    <source>
        <dbReference type="Proteomes" id="UP001176521"/>
    </source>
</evidence>
<keyword evidence="3" id="KW-0238">DNA-binding</keyword>
<feature type="region of interest" description="Disordered" evidence="5">
    <location>
        <begin position="1"/>
        <end position="48"/>
    </location>
</feature>
<feature type="compositionally biased region" description="Polar residues" evidence="5">
    <location>
        <begin position="163"/>
        <end position="179"/>
    </location>
</feature>
<organism evidence="7 8">
    <name type="scientific">Tilletia horrida</name>
    <dbReference type="NCBI Taxonomy" id="155126"/>
    <lineage>
        <taxon>Eukaryota</taxon>
        <taxon>Fungi</taxon>
        <taxon>Dikarya</taxon>
        <taxon>Basidiomycota</taxon>
        <taxon>Ustilaginomycotina</taxon>
        <taxon>Exobasidiomycetes</taxon>
        <taxon>Tilletiales</taxon>
        <taxon>Tilletiaceae</taxon>
        <taxon>Tilletia</taxon>
    </lineage>
</organism>
<evidence type="ECO:0000313" key="7">
    <source>
        <dbReference type="EMBL" id="KAK0533648.1"/>
    </source>
</evidence>
<evidence type="ECO:0000259" key="6">
    <source>
        <dbReference type="PROSITE" id="PS50048"/>
    </source>
</evidence>
<feature type="region of interest" description="Disordered" evidence="5">
    <location>
        <begin position="159"/>
        <end position="188"/>
    </location>
</feature>
<dbReference type="PANTHER" id="PTHR46910:SF3">
    <property type="entry name" value="HALOTOLERANCE PROTEIN 9-RELATED"/>
    <property type="match status" value="1"/>
</dbReference>
<keyword evidence="8" id="KW-1185">Reference proteome</keyword>
<evidence type="ECO:0000256" key="2">
    <source>
        <dbReference type="ARBA" id="ARBA00022723"/>
    </source>
</evidence>
<dbReference type="GO" id="GO:0000981">
    <property type="term" value="F:DNA-binding transcription factor activity, RNA polymerase II-specific"/>
    <property type="evidence" value="ECO:0007669"/>
    <property type="project" value="InterPro"/>
</dbReference>
<dbReference type="AlphaFoldDB" id="A0AAN6GH28"/>
<sequence>MDLPGPNSHALGLTMPYPATSSPTHMRRPSTADESNRSRGPPLNFPDEERCDILAYAEARQHPHQRSLHEGMLPTGKPFNESTGDTGEPRARPCMIQRASWPGPQPDRTPTLHHPSASPVPHGEPTSSGGERLRRKKRARSSRACDECRRRKSRCDAVFEVRPQSTSGVPHDTAASTAEGQPPESLPSARIVRGCMNCDRSGIECAYTKRAVKRTSATKGYLKALEARLSTLESQLKAKERESETNDSGDSSRSFSPP</sequence>
<evidence type="ECO:0000256" key="5">
    <source>
        <dbReference type="SAM" id="MobiDB-lite"/>
    </source>
</evidence>
<dbReference type="PROSITE" id="PS50048">
    <property type="entry name" value="ZN2_CY6_FUNGAL_2"/>
    <property type="match status" value="1"/>
</dbReference>
<dbReference type="SUPFAM" id="SSF57701">
    <property type="entry name" value="Zn2/Cys6 DNA-binding domain"/>
    <property type="match status" value="1"/>
</dbReference>
<dbReference type="InterPro" id="IPR050987">
    <property type="entry name" value="AtrR-like"/>
</dbReference>
<comment type="subcellular location">
    <subcellularLocation>
        <location evidence="1">Nucleus</location>
    </subcellularLocation>
</comment>
<dbReference type="GO" id="GO:0005634">
    <property type="term" value="C:nucleus"/>
    <property type="evidence" value="ECO:0007669"/>
    <property type="project" value="UniProtKB-SubCell"/>
</dbReference>
<comment type="caution">
    <text evidence="7">The sequence shown here is derived from an EMBL/GenBank/DDBJ whole genome shotgun (WGS) entry which is preliminary data.</text>
</comment>
<dbReference type="EMBL" id="JAPDMQ010000133">
    <property type="protein sequence ID" value="KAK0533648.1"/>
    <property type="molecule type" value="Genomic_DNA"/>
</dbReference>
<dbReference type="InterPro" id="IPR001138">
    <property type="entry name" value="Zn2Cys6_DnaBD"/>
</dbReference>
<feature type="domain" description="Zn(2)-C6 fungal-type" evidence="6">
    <location>
        <begin position="144"/>
        <end position="207"/>
    </location>
</feature>
<evidence type="ECO:0000256" key="1">
    <source>
        <dbReference type="ARBA" id="ARBA00004123"/>
    </source>
</evidence>
<feature type="region of interest" description="Disordered" evidence="5">
    <location>
        <begin position="235"/>
        <end position="258"/>
    </location>
</feature>
<evidence type="ECO:0000256" key="3">
    <source>
        <dbReference type="ARBA" id="ARBA00023125"/>
    </source>
</evidence>
<gene>
    <name evidence="7" type="ORF">OC842_002903</name>
</gene>
<evidence type="ECO:0000256" key="4">
    <source>
        <dbReference type="ARBA" id="ARBA00023242"/>
    </source>
</evidence>
<dbReference type="PANTHER" id="PTHR46910">
    <property type="entry name" value="TRANSCRIPTION FACTOR PDR1"/>
    <property type="match status" value="1"/>
</dbReference>
<reference evidence="7" key="1">
    <citation type="journal article" date="2023" name="PhytoFront">
        <title>Draft Genome Resources of Seven Strains of Tilletia horrida, Causal Agent of Kernel Smut of Rice.</title>
        <authorList>
            <person name="Khanal S."/>
            <person name="Antony Babu S."/>
            <person name="Zhou X.G."/>
        </authorList>
    </citation>
    <scope>NUCLEOTIDE SEQUENCE</scope>
    <source>
        <strain evidence="7">TX3</strain>
    </source>
</reference>
<dbReference type="Proteomes" id="UP001176521">
    <property type="component" value="Unassembled WGS sequence"/>
</dbReference>
<accession>A0AAN6GH28</accession>